<protein>
    <recommendedName>
        <fullName evidence="1">Outer membrane protein SusF/SusE-like C-terminal domain-containing protein</fullName>
    </recommendedName>
</protein>
<organism evidence="2 3">
    <name type="scientific">Segetibacter aerophilus</name>
    <dbReference type="NCBI Taxonomy" id="670293"/>
    <lineage>
        <taxon>Bacteria</taxon>
        <taxon>Pseudomonadati</taxon>
        <taxon>Bacteroidota</taxon>
        <taxon>Chitinophagia</taxon>
        <taxon>Chitinophagales</taxon>
        <taxon>Chitinophagaceae</taxon>
        <taxon>Segetibacter</taxon>
    </lineage>
</organism>
<dbReference type="AlphaFoldDB" id="A0A512BGJ4"/>
<dbReference type="GO" id="GO:2001070">
    <property type="term" value="F:starch binding"/>
    <property type="evidence" value="ECO:0007669"/>
    <property type="project" value="InterPro"/>
</dbReference>
<name>A0A512BGJ4_9BACT</name>
<dbReference type="GO" id="GO:0019867">
    <property type="term" value="C:outer membrane"/>
    <property type="evidence" value="ECO:0007669"/>
    <property type="project" value="InterPro"/>
</dbReference>
<evidence type="ECO:0000313" key="3">
    <source>
        <dbReference type="Proteomes" id="UP000321513"/>
    </source>
</evidence>
<proteinExistence type="predicted"/>
<dbReference type="Proteomes" id="UP000321513">
    <property type="component" value="Unassembled WGS sequence"/>
</dbReference>
<dbReference type="RefSeq" id="WP_147205205.1">
    <property type="nucleotide sequence ID" value="NZ_BJYT01000016.1"/>
</dbReference>
<dbReference type="EMBL" id="BJYT01000016">
    <property type="protein sequence ID" value="GEO11092.1"/>
    <property type="molecule type" value="Genomic_DNA"/>
</dbReference>
<dbReference type="PROSITE" id="PS51257">
    <property type="entry name" value="PROKAR_LIPOPROTEIN"/>
    <property type="match status" value="1"/>
</dbReference>
<comment type="caution">
    <text evidence="2">The sequence shown here is derived from an EMBL/GenBank/DDBJ whole genome shotgun (WGS) entry which is preliminary data.</text>
</comment>
<accession>A0A512BGJ4</accession>
<feature type="domain" description="Outer membrane protein SusF/SusE-like C-terminal" evidence="1">
    <location>
        <begin position="50"/>
        <end position="149"/>
    </location>
</feature>
<dbReference type="InterPro" id="IPR032187">
    <property type="entry name" value="SusF/SusE-like_C"/>
</dbReference>
<keyword evidence="3" id="KW-1185">Reference proteome</keyword>
<dbReference type="Gene3D" id="2.60.40.3620">
    <property type="match status" value="1"/>
</dbReference>
<reference evidence="2 3" key="1">
    <citation type="submission" date="2019-07" db="EMBL/GenBank/DDBJ databases">
        <title>Whole genome shotgun sequence of Segetibacter aerophilus NBRC 106135.</title>
        <authorList>
            <person name="Hosoyama A."/>
            <person name="Uohara A."/>
            <person name="Ohji S."/>
            <person name="Ichikawa N."/>
        </authorList>
    </citation>
    <scope>NUCLEOTIDE SEQUENCE [LARGE SCALE GENOMIC DNA]</scope>
    <source>
        <strain evidence="2 3">NBRC 106135</strain>
    </source>
</reference>
<sequence>MKFILTAASRSRRTFRAVNSLLLILCVVLVASCSKELKAGDPITLDYDKAYLIGDATTAGWTIANALPMTKGTEANVFTWTGPLTAGEIKFPTALNFSSDTFGAATAAQSISNNKAQLSPGGNPDVKWKLTSAEAGTYKVTLNTKSLTVDFQKQ</sequence>
<dbReference type="Pfam" id="PF16411">
    <property type="entry name" value="SusF_SusE"/>
    <property type="match status" value="1"/>
</dbReference>
<evidence type="ECO:0000259" key="1">
    <source>
        <dbReference type="Pfam" id="PF16411"/>
    </source>
</evidence>
<dbReference type="OrthoDB" id="975117at2"/>
<gene>
    <name evidence="2" type="ORF">SAE01_35880</name>
</gene>
<evidence type="ECO:0000313" key="2">
    <source>
        <dbReference type="EMBL" id="GEO11092.1"/>
    </source>
</evidence>